<comment type="caution">
    <text evidence="2">The sequence shown here is derived from an EMBL/GenBank/DDBJ whole genome shotgun (WGS) entry which is preliminary data.</text>
</comment>
<accession>A0A918TFB8</accession>
<keyword evidence="1" id="KW-0472">Membrane</keyword>
<feature type="transmembrane region" description="Helical" evidence="1">
    <location>
        <begin position="437"/>
        <end position="456"/>
    </location>
</feature>
<gene>
    <name evidence="2" type="ORF">GCM10010507_21420</name>
</gene>
<evidence type="ECO:0000313" key="3">
    <source>
        <dbReference type="Proteomes" id="UP000646244"/>
    </source>
</evidence>
<name>A0A918TFB8_STRCJ</name>
<feature type="transmembrane region" description="Helical" evidence="1">
    <location>
        <begin position="468"/>
        <end position="488"/>
    </location>
</feature>
<evidence type="ECO:0000256" key="1">
    <source>
        <dbReference type="SAM" id="Phobius"/>
    </source>
</evidence>
<dbReference type="AlphaFoldDB" id="A0A918TFB8"/>
<protein>
    <recommendedName>
        <fullName evidence="4">Membrane-associated oxidoreductase</fullName>
    </recommendedName>
</protein>
<sequence length="502" mass="54280">MAPESRQVDTNDLSPAELRVWHAFPKGISVDLRAADDEDAAQGADWGQERTVRAEVLRTLLLSGPQEEGEIPALKLAGARITGTLDLAYGTIDHALRLSDCFFEETPLLYAARLRQLSLNGSVLPGLAAAIVQVEGMVHLSGCRFRGPVRLGGARIDGALFMDACEIIPPDTTEWPALRLGHATIGDNLWAPGLVAHGEVRLSGASVAGSATLDRARLGNPGGAALDAETLVVGSNLLMRHIRVQGWIGLRGARVPGRLDLSYAHLSNPGDTALRASSCAIGELWLRKAPPMEGALNLRRTQIEVLFLEPEVLPDEVMLNGLVYTTLTPHESAERRLPMLHSESEGYLPHGYEQLTGAFLRVGDDHAARVVQLAKIRRHRRTLPWQARVWGHLQEATVGYGFRPLLAGFWLLSLLAVGSVVYGLHHPPPLKPDEAPDFNPVFFTLDLLLPVISFGQESAFAPQGWYQTLSYALIVAGWVLATTVFAGVTRTTSRGANPGGSP</sequence>
<evidence type="ECO:0000313" key="2">
    <source>
        <dbReference type="EMBL" id="GHC45867.1"/>
    </source>
</evidence>
<organism evidence="2 3">
    <name type="scientific">Streptomyces cinnamoneus</name>
    <name type="common">Streptoverticillium cinnamoneum</name>
    <dbReference type="NCBI Taxonomy" id="53446"/>
    <lineage>
        <taxon>Bacteria</taxon>
        <taxon>Bacillati</taxon>
        <taxon>Actinomycetota</taxon>
        <taxon>Actinomycetes</taxon>
        <taxon>Kitasatosporales</taxon>
        <taxon>Streptomycetaceae</taxon>
        <taxon>Streptomyces</taxon>
        <taxon>Streptomyces cinnamoneus group</taxon>
    </lineage>
</organism>
<proteinExistence type="predicted"/>
<dbReference type="Proteomes" id="UP000646244">
    <property type="component" value="Unassembled WGS sequence"/>
</dbReference>
<feature type="transmembrane region" description="Helical" evidence="1">
    <location>
        <begin position="405"/>
        <end position="425"/>
    </location>
</feature>
<keyword evidence="1" id="KW-1133">Transmembrane helix</keyword>
<reference evidence="2" key="2">
    <citation type="submission" date="2020-09" db="EMBL/GenBank/DDBJ databases">
        <authorList>
            <person name="Sun Q."/>
            <person name="Ohkuma M."/>
        </authorList>
    </citation>
    <scope>NUCLEOTIDE SEQUENCE</scope>
    <source>
        <strain evidence="2">JCM 4633</strain>
    </source>
</reference>
<evidence type="ECO:0008006" key="4">
    <source>
        <dbReference type="Google" id="ProtNLM"/>
    </source>
</evidence>
<keyword evidence="1" id="KW-0812">Transmembrane</keyword>
<dbReference type="EMBL" id="BMVB01000006">
    <property type="protein sequence ID" value="GHC45867.1"/>
    <property type="molecule type" value="Genomic_DNA"/>
</dbReference>
<reference evidence="2" key="1">
    <citation type="journal article" date="2014" name="Int. J. Syst. Evol. Microbiol.">
        <title>Complete genome sequence of Corynebacterium casei LMG S-19264T (=DSM 44701T), isolated from a smear-ripened cheese.</title>
        <authorList>
            <consortium name="US DOE Joint Genome Institute (JGI-PGF)"/>
            <person name="Walter F."/>
            <person name="Albersmeier A."/>
            <person name="Kalinowski J."/>
            <person name="Ruckert C."/>
        </authorList>
    </citation>
    <scope>NUCLEOTIDE SEQUENCE</scope>
    <source>
        <strain evidence="2">JCM 4633</strain>
    </source>
</reference>